<dbReference type="Proteomes" id="UP000198670">
    <property type="component" value="Unassembled WGS sequence"/>
</dbReference>
<keyword evidence="4" id="KW-0106">Calcium</keyword>
<name>A0A1I3LLK1_9SPHI</name>
<reference evidence="6 7" key="1">
    <citation type="submission" date="2016-10" db="EMBL/GenBank/DDBJ databases">
        <authorList>
            <person name="de Groot N.N."/>
        </authorList>
    </citation>
    <scope>NUCLEOTIDE SEQUENCE [LARGE SCALE GENOMIC DNA]</scope>
    <source>
        <strain evidence="6 7">RK1</strain>
    </source>
</reference>
<dbReference type="STRING" id="1477437.SAMN05444682_10673"/>
<protein>
    <submittedName>
        <fullName evidence="6">Arylsulfatase A</fullName>
    </submittedName>
</protein>
<sequence length="441" mass="49134">MRLSTYRACIAVTILMMYACGKTRTDNKPNVIIIVADDLGYGGLSCYGDKNVRTPHVDKLAANGLKFTDFHSNAPVCTPTRAALLTGHYQQRSGMEGVIYVRGETRSLGLDTAELTLAEIMQQNGYATGLMGKWHLGYKNEFNPVYHGFDEFHGYLSGNIDYHSHYDNAGIYDWWHNTDSVYEEGYSTDLITDHAENFIEHHAAEPFFLMVMHEAPHVPLQGRKDPPYRFPGKSFSYQGSTENVSATYKEMVEVMDEGVGRIMAALKAYDLEEKTLVLFISDNGAEPIGNNGMLNGAKGSLLEGGHRVPAIAYWKGRISPGESSETLLTMDVLPTVLSLCNAGTPSSVVFDGIDFSSILFDGKGASTRRTVFWRYNKQKAARNGKWKLWIDQADTTLFNLESDLGEIKDVSDDYPDIKRQLGDALIEWERSVGQPEAMKTL</sequence>
<organism evidence="6 7">
    <name type="scientific">Parapedobacter indicus</name>
    <dbReference type="NCBI Taxonomy" id="1477437"/>
    <lineage>
        <taxon>Bacteria</taxon>
        <taxon>Pseudomonadati</taxon>
        <taxon>Bacteroidota</taxon>
        <taxon>Sphingobacteriia</taxon>
        <taxon>Sphingobacteriales</taxon>
        <taxon>Sphingobacteriaceae</taxon>
        <taxon>Parapedobacter</taxon>
    </lineage>
</organism>
<evidence type="ECO:0000256" key="2">
    <source>
        <dbReference type="ARBA" id="ARBA00022723"/>
    </source>
</evidence>
<gene>
    <name evidence="6" type="ORF">SAMN05444682_10673</name>
</gene>
<evidence type="ECO:0000259" key="5">
    <source>
        <dbReference type="Pfam" id="PF00884"/>
    </source>
</evidence>
<keyword evidence="7" id="KW-1185">Reference proteome</keyword>
<proteinExistence type="inferred from homology"/>
<dbReference type="SUPFAM" id="SSF53649">
    <property type="entry name" value="Alkaline phosphatase-like"/>
    <property type="match status" value="1"/>
</dbReference>
<keyword evidence="3" id="KW-0378">Hydrolase</keyword>
<dbReference type="EMBL" id="FOQO01000006">
    <property type="protein sequence ID" value="SFI85601.1"/>
    <property type="molecule type" value="Genomic_DNA"/>
</dbReference>
<evidence type="ECO:0000256" key="1">
    <source>
        <dbReference type="ARBA" id="ARBA00008779"/>
    </source>
</evidence>
<dbReference type="PANTHER" id="PTHR42693:SF53">
    <property type="entry name" value="ENDO-4-O-SULFATASE"/>
    <property type="match status" value="1"/>
</dbReference>
<dbReference type="InterPro" id="IPR050738">
    <property type="entry name" value="Sulfatase"/>
</dbReference>
<accession>A0A1I3LLK1</accession>
<dbReference type="PROSITE" id="PS00523">
    <property type="entry name" value="SULFATASE_1"/>
    <property type="match status" value="1"/>
</dbReference>
<dbReference type="Gene3D" id="3.40.720.10">
    <property type="entry name" value="Alkaline Phosphatase, subunit A"/>
    <property type="match status" value="1"/>
</dbReference>
<feature type="domain" description="Sulfatase N-terminal" evidence="5">
    <location>
        <begin position="29"/>
        <end position="340"/>
    </location>
</feature>
<dbReference type="GO" id="GO:0046872">
    <property type="term" value="F:metal ion binding"/>
    <property type="evidence" value="ECO:0007669"/>
    <property type="project" value="UniProtKB-KW"/>
</dbReference>
<dbReference type="InterPro" id="IPR017850">
    <property type="entry name" value="Alkaline_phosphatase_core_sf"/>
</dbReference>
<dbReference type="Pfam" id="PF00884">
    <property type="entry name" value="Sulfatase"/>
    <property type="match status" value="1"/>
</dbReference>
<dbReference type="Gene3D" id="3.30.1120.10">
    <property type="match status" value="1"/>
</dbReference>
<dbReference type="InterPro" id="IPR000917">
    <property type="entry name" value="Sulfatase_N"/>
</dbReference>
<evidence type="ECO:0000256" key="4">
    <source>
        <dbReference type="ARBA" id="ARBA00022837"/>
    </source>
</evidence>
<dbReference type="PANTHER" id="PTHR42693">
    <property type="entry name" value="ARYLSULFATASE FAMILY MEMBER"/>
    <property type="match status" value="1"/>
</dbReference>
<dbReference type="PROSITE" id="PS51257">
    <property type="entry name" value="PROKAR_LIPOPROTEIN"/>
    <property type="match status" value="1"/>
</dbReference>
<evidence type="ECO:0000256" key="3">
    <source>
        <dbReference type="ARBA" id="ARBA00022801"/>
    </source>
</evidence>
<dbReference type="GO" id="GO:0004065">
    <property type="term" value="F:arylsulfatase activity"/>
    <property type="evidence" value="ECO:0007669"/>
    <property type="project" value="TreeGrafter"/>
</dbReference>
<comment type="similarity">
    <text evidence="1">Belongs to the sulfatase family.</text>
</comment>
<evidence type="ECO:0000313" key="7">
    <source>
        <dbReference type="Proteomes" id="UP000198670"/>
    </source>
</evidence>
<evidence type="ECO:0000313" key="6">
    <source>
        <dbReference type="EMBL" id="SFI85601.1"/>
    </source>
</evidence>
<dbReference type="InterPro" id="IPR024607">
    <property type="entry name" value="Sulfatase_CS"/>
</dbReference>
<keyword evidence="2" id="KW-0479">Metal-binding</keyword>
<dbReference type="AlphaFoldDB" id="A0A1I3LLK1"/>